<name>A0A081BDX5_9HYPH</name>
<gene>
    <name evidence="3" type="ORF">M2A_2742</name>
</gene>
<dbReference type="EMBL" id="BBIO01000016">
    <property type="protein sequence ID" value="GAK46243.1"/>
    <property type="molecule type" value="Genomic_DNA"/>
</dbReference>
<sequence length="96" mass="9969">MKAMRRRDFFVLAAASSAFFIVPATSFAYVGPGTGLSAIGTILALVAAVGLALVGFVWYPLKRLLRKKPGAPAPASSHAHGAAEESTQDAPSSRKP</sequence>
<evidence type="ECO:0000313" key="4">
    <source>
        <dbReference type="Proteomes" id="UP000028702"/>
    </source>
</evidence>
<proteinExistence type="predicted"/>
<dbReference type="AlphaFoldDB" id="A0A081BDX5"/>
<organism evidence="3 4">
    <name type="scientific">Tepidicaulis marinus</name>
    <dbReference type="NCBI Taxonomy" id="1333998"/>
    <lineage>
        <taxon>Bacteria</taxon>
        <taxon>Pseudomonadati</taxon>
        <taxon>Pseudomonadota</taxon>
        <taxon>Alphaproteobacteria</taxon>
        <taxon>Hyphomicrobiales</taxon>
        <taxon>Parvibaculaceae</taxon>
        <taxon>Tepidicaulis</taxon>
    </lineage>
</organism>
<dbReference type="STRING" id="1333998.M2A_2742"/>
<accession>A0A081BDX5</accession>
<evidence type="ECO:0000313" key="3">
    <source>
        <dbReference type="EMBL" id="GAK46243.1"/>
    </source>
</evidence>
<comment type="caution">
    <text evidence="3">The sequence shown here is derived from an EMBL/GenBank/DDBJ whole genome shotgun (WGS) entry which is preliminary data.</text>
</comment>
<protein>
    <submittedName>
        <fullName evidence="3">Conserved protein</fullName>
    </submittedName>
</protein>
<keyword evidence="2" id="KW-0812">Transmembrane</keyword>
<feature type="transmembrane region" description="Helical" evidence="2">
    <location>
        <begin position="38"/>
        <end position="59"/>
    </location>
</feature>
<keyword evidence="2" id="KW-0472">Membrane</keyword>
<evidence type="ECO:0000256" key="1">
    <source>
        <dbReference type="SAM" id="MobiDB-lite"/>
    </source>
</evidence>
<feature type="region of interest" description="Disordered" evidence="1">
    <location>
        <begin position="68"/>
        <end position="96"/>
    </location>
</feature>
<reference evidence="3 4" key="1">
    <citation type="submission" date="2014-07" db="EMBL/GenBank/DDBJ databases">
        <title>Tepidicaulis marinum gen. nov., sp. nov., a novel marine bacterium denitrifying nitrate to nitrous oxide strictly under microaerobic conditions.</title>
        <authorList>
            <person name="Takeuchi M."/>
            <person name="Yamagishi T."/>
            <person name="Kamagata Y."/>
            <person name="Oshima K."/>
            <person name="Hattori M."/>
            <person name="Katayama T."/>
            <person name="Hanada S."/>
            <person name="Tamaki H."/>
            <person name="Marumo K."/>
            <person name="Maeda H."/>
            <person name="Nedachi M."/>
            <person name="Iwasaki W."/>
            <person name="Suwa Y."/>
            <person name="Sakata S."/>
        </authorList>
    </citation>
    <scope>NUCLEOTIDE SEQUENCE [LARGE SCALE GENOMIC DNA]</scope>
    <source>
        <strain evidence="3 4">MA2</strain>
    </source>
</reference>
<dbReference type="Proteomes" id="UP000028702">
    <property type="component" value="Unassembled WGS sequence"/>
</dbReference>
<keyword evidence="2" id="KW-1133">Transmembrane helix</keyword>
<evidence type="ECO:0000256" key="2">
    <source>
        <dbReference type="SAM" id="Phobius"/>
    </source>
</evidence>
<keyword evidence="4" id="KW-1185">Reference proteome</keyword>
<dbReference type="eggNOG" id="ENOG5033C59">
    <property type="taxonomic scope" value="Bacteria"/>
</dbReference>